<feature type="region of interest" description="Disordered" evidence="1">
    <location>
        <begin position="1"/>
        <end position="29"/>
    </location>
</feature>
<name>A0A7D9D1B6_9GAMM</name>
<protein>
    <recommendedName>
        <fullName evidence="3">Glutamate synthase (NADPH)</fullName>
    </recommendedName>
</protein>
<evidence type="ECO:0008006" key="3">
    <source>
        <dbReference type="Google" id="ProtNLM"/>
    </source>
</evidence>
<proteinExistence type="predicted"/>
<dbReference type="Gene3D" id="3.50.50.60">
    <property type="entry name" value="FAD/NAD(P)-binding domain"/>
    <property type="match status" value="1"/>
</dbReference>
<evidence type="ECO:0000256" key="1">
    <source>
        <dbReference type="SAM" id="MobiDB-lite"/>
    </source>
</evidence>
<evidence type="ECO:0000313" key="2">
    <source>
        <dbReference type="EMBL" id="VUX55387.1"/>
    </source>
</evidence>
<organism evidence="2">
    <name type="scientific">uncultured Woeseiaceae bacterium</name>
    <dbReference type="NCBI Taxonomy" id="1983305"/>
    <lineage>
        <taxon>Bacteria</taxon>
        <taxon>Pseudomonadati</taxon>
        <taxon>Pseudomonadota</taxon>
        <taxon>Gammaproteobacteria</taxon>
        <taxon>Woeseiales</taxon>
        <taxon>Woeseiaceae</taxon>
        <taxon>environmental samples</taxon>
    </lineage>
</organism>
<dbReference type="InterPro" id="IPR036188">
    <property type="entry name" value="FAD/NAD-bd_sf"/>
</dbReference>
<gene>
    <name evidence="2" type="ORF">JTBM06_V1_20010</name>
</gene>
<dbReference type="EMBL" id="LR633967">
    <property type="protein sequence ID" value="VUX55387.1"/>
    <property type="molecule type" value="Genomic_DNA"/>
</dbReference>
<sequence length="49" mass="5046">MTGVKLIATKAGDPDAGGRRHPEPVPGSEHIVPADAVIIAFGFRPSPPD</sequence>
<feature type="compositionally biased region" description="Basic and acidic residues" evidence="1">
    <location>
        <begin position="12"/>
        <end position="23"/>
    </location>
</feature>
<accession>A0A7D9D1B6</accession>
<dbReference type="SUPFAM" id="SSF51905">
    <property type="entry name" value="FAD/NAD(P)-binding domain"/>
    <property type="match status" value="1"/>
</dbReference>
<dbReference type="AlphaFoldDB" id="A0A7D9D1B6"/>
<reference evidence="2" key="1">
    <citation type="submission" date="2019-07" db="EMBL/GenBank/DDBJ databases">
        <authorList>
            <person name="Weber M."/>
            <person name="Kostadinov I."/>
            <person name="Kostadinov D I."/>
        </authorList>
    </citation>
    <scope>NUCLEOTIDE SEQUENCE</scope>
    <source>
        <strain evidence="2">Gfbio:sag-sample-m06:053724c1-46a9-4a36-b237-ea2bf867836b</strain>
    </source>
</reference>